<name>A0A402CQ98_9BACT</name>
<evidence type="ECO:0000256" key="1">
    <source>
        <dbReference type="ARBA" id="ARBA00004141"/>
    </source>
</evidence>
<dbReference type="OrthoDB" id="178434at2"/>
<evidence type="ECO:0000256" key="3">
    <source>
        <dbReference type="ARBA" id="ARBA00022448"/>
    </source>
</evidence>
<dbReference type="AlphaFoldDB" id="A0A402CQ98"/>
<evidence type="ECO:0000256" key="2">
    <source>
        <dbReference type="ARBA" id="ARBA00006434"/>
    </source>
</evidence>
<proteinExistence type="inferred from homology"/>
<keyword evidence="4" id="KW-0812">Transmembrane</keyword>
<evidence type="ECO:0000256" key="5">
    <source>
        <dbReference type="ARBA" id="ARBA00022989"/>
    </source>
</evidence>
<keyword evidence="8" id="KW-1185">Reference proteome</keyword>
<evidence type="ECO:0000256" key="4">
    <source>
        <dbReference type="ARBA" id="ARBA00022692"/>
    </source>
</evidence>
<dbReference type="InterPro" id="IPR001734">
    <property type="entry name" value="Na/solute_symporter"/>
</dbReference>
<dbReference type="RefSeq" id="WP_119319480.1">
    <property type="nucleotide sequence ID" value="NZ_AP025739.1"/>
</dbReference>
<organism evidence="7 8">
    <name type="scientific">Capsulimonas corticalis</name>
    <dbReference type="NCBI Taxonomy" id="2219043"/>
    <lineage>
        <taxon>Bacteria</taxon>
        <taxon>Bacillati</taxon>
        <taxon>Armatimonadota</taxon>
        <taxon>Armatimonadia</taxon>
        <taxon>Capsulimonadales</taxon>
        <taxon>Capsulimonadaceae</taxon>
        <taxon>Capsulimonas</taxon>
    </lineage>
</organism>
<evidence type="ECO:0000256" key="6">
    <source>
        <dbReference type="ARBA" id="ARBA00023136"/>
    </source>
</evidence>
<comment type="subcellular location">
    <subcellularLocation>
        <location evidence="1">Membrane</location>
        <topology evidence="1">Multi-pass membrane protein</topology>
    </subcellularLocation>
</comment>
<dbReference type="InterPro" id="IPR038377">
    <property type="entry name" value="Na/Glc_symporter_sf"/>
</dbReference>
<comment type="similarity">
    <text evidence="2">Belongs to the sodium:solute symporter (SSF) (TC 2.A.21) family.</text>
</comment>
<protein>
    <submittedName>
        <fullName evidence="7">Uncharacterized protein</fullName>
    </submittedName>
</protein>
<gene>
    <name evidence="7" type="ORF">CCAX7_48770</name>
</gene>
<dbReference type="PROSITE" id="PS50283">
    <property type="entry name" value="NA_SOLUT_SYMP_3"/>
    <property type="match status" value="1"/>
</dbReference>
<dbReference type="InterPro" id="IPR050277">
    <property type="entry name" value="Sodium:Solute_Symporter"/>
</dbReference>
<dbReference type="EMBL" id="AP025739">
    <property type="protein sequence ID" value="BDI32826.1"/>
    <property type="molecule type" value="Genomic_DNA"/>
</dbReference>
<accession>A0A402CQ98</accession>
<sequence>MNLSAIDWAIVAAAILFVRWVSWSSGSLMRGVADFLSANRTAGRYLLTISGEMANFGVISLVAGWQAFTTAGFPTLWWGLMSSPLPIIFALTGWVFYRLRETRSLTVGQFFEVRYSRKFRIFAGLLCWFSGILNFGIFPAIAARFLIYFCGLPDVFTVAGLRIATYPALMIADLGLALFFVNSGGQISIMITECAQGILAALAYLVIAVVTLIRIPWSHTISALQTAPAGASMLNPFHTGQVKDFNVWYYLISIVVMVYGSQTWLGAQGFMTSARNPHEQRMGSLIGVWRQAPLKLMTLVLPLAAFTVLHDAHYAAQAAGVNGVLSHIGNKAIQNEMMVPVTLAHFLPAGIKGLLVMVVVFLSFTCHDTYMHSWGSIFVQDVVMPLRNKPMAPGEHVRWLRWSIFFVAFFAFCFSMVYTETDKIYFFQIITGTIWIGGAGSVMIGGLYTRFGTTAGAFAALIVGAVFGVGGLIVPVLWQAHYSAPFPINGQWQGLISIVLAVALYAIVSLATGGARRPFNLERMLHRGAYTIDPREHETKSVVLSRWRELLGMGHEFSKGDRGLAIAYAVWTFGWWATFLVVCALHFLWNAVPDSFWPTFWHVYLLILVTQSAPAIVWFTLGGLKDMTAALKLLKTVARDPLDDGYVRREAQAITSSAGPNTP</sequence>
<dbReference type="GO" id="GO:0022857">
    <property type="term" value="F:transmembrane transporter activity"/>
    <property type="evidence" value="ECO:0007669"/>
    <property type="project" value="InterPro"/>
</dbReference>
<keyword evidence="3" id="KW-0813">Transport</keyword>
<keyword evidence="6" id="KW-0472">Membrane</keyword>
<dbReference type="PANTHER" id="PTHR48086:SF7">
    <property type="entry name" value="SODIUM-SOLUTE SYMPORTER-RELATED"/>
    <property type="match status" value="1"/>
</dbReference>
<dbReference type="PANTHER" id="PTHR48086">
    <property type="entry name" value="SODIUM/PROLINE SYMPORTER-RELATED"/>
    <property type="match status" value="1"/>
</dbReference>
<dbReference type="KEGG" id="ccot:CCAX7_48770"/>
<dbReference type="GO" id="GO:0005886">
    <property type="term" value="C:plasma membrane"/>
    <property type="evidence" value="ECO:0007669"/>
    <property type="project" value="TreeGrafter"/>
</dbReference>
<dbReference type="Proteomes" id="UP000287394">
    <property type="component" value="Chromosome"/>
</dbReference>
<evidence type="ECO:0000313" key="7">
    <source>
        <dbReference type="EMBL" id="BDI32826.1"/>
    </source>
</evidence>
<reference evidence="7 8" key="1">
    <citation type="journal article" date="2019" name="Int. J. Syst. Evol. Microbiol.">
        <title>Capsulimonas corticalis gen. nov., sp. nov., an aerobic capsulated bacterium, of a novel bacterial order, Capsulimonadales ord. nov., of the class Armatimonadia of the phylum Armatimonadetes.</title>
        <authorList>
            <person name="Li J."/>
            <person name="Kudo C."/>
            <person name="Tonouchi A."/>
        </authorList>
    </citation>
    <scope>NUCLEOTIDE SEQUENCE [LARGE SCALE GENOMIC DNA]</scope>
    <source>
        <strain evidence="7 8">AX-7</strain>
    </source>
</reference>
<dbReference type="Gene3D" id="1.20.1730.10">
    <property type="entry name" value="Sodium/glucose cotransporter"/>
    <property type="match status" value="1"/>
</dbReference>
<evidence type="ECO:0000313" key="8">
    <source>
        <dbReference type="Proteomes" id="UP000287394"/>
    </source>
</evidence>
<keyword evidence="5" id="KW-1133">Transmembrane helix</keyword>